<dbReference type="eggNOG" id="ENOG5033AP6">
    <property type="taxonomic scope" value="Bacteria"/>
</dbReference>
<accession>I3Y9F3</accession>
<keyword evidence="1" id="KW-0472">Membrane</keyword>
<dbReference type="HOGENOM" id="CLU_1015416_0_0_6"/>
<dbReference type="EMBL" id="CP003154">
    <property type="protein sequence ID" value="AFL73621.1"/>
    <property type="molecule type" value="Genomic_DNA"/>
</dbReference>
<feature type="transmembrane region" description="Helical" evidence="1">
    <location>
        <begin position="13"/>
        <end position="31"/>
    </location>
</feature>
<evidence type="ECO:0000313" key="3">
    <source>
        <dbReference type="Proteomes" id="UP000006062"/>
    </source>
</evidence>
<dbReference type="KEGG" id="tvi:Thivi_1641"/>
<keyword evidence="1" id="KW-1133">Transmembrane helix</keyword>
<name>I3Y9F3_THIV6</name>
<evidence type="ECO:0000313" key="2">
    <source>
        <dbReference type="EMBL" id="AFL73621.1"/>
    </source>
</evidence>
<proteinExistence type="predicted"/>
<evidence type="ECO:0000256" key="1">
    <source>
        <dbReference type="SAM" id="Phobius"/>
    </source>
</evidence>
<dbReference type="AlphaFoldDB" id="I3Y9F3"/>
<protein>
    <submittedName>
        <fullName evidence="2">Uncharacterized protein</fullName>
    </submittedName>
</protein>
<gene>
    <name evidence="2" type="ordered locus">Thivi_1641</name>
</gene>
<feature type="transmembrane region" description="Helical" evidence="1">
    <location>
        <begin position="43"/>
        <end position="61"/>
    </location>
</feature>
<organism evidence="2 3">
    <name type="scientific">Thiocystis violascens (strain ATCC 17096 / DSM 198 / 6111)</name>
    <name type="common">Chromatium violascens</name>
    <dbReference type="NCBI Taxonomy" id="765911"/>
    <lineage>
        <taxon>Bacteria</taxon>
        <taxon>Pseudomonadati</taxon>
        <taxon>Pseudomonadota</taxon>
        <taxon>Gammaproteobacteria</taxon>
        <taxon>Chromatiales</taxon>
        <taxon>Chromatiaceae</taxon>
        <taxon>Thiocystis</taxon>
    </lineage>
</organism>
<dbReference type="Proteomes" id="UP000006062">
    <property type="component" value="Chromosome"/>
</dbReference>
<keyword evidence="3" id="KW-1185">Reference proteome</keyword>
<sequence length="274" mass="30986">MELWKLLNENKEWLFSGIVIAALGGISALLLRVWRKFHDAKEWLFSGIGMAALGGISALLLRACRKFHDAQAIDSRKPFPISHSEHSNHPLDTITRNLICDTQGNYAQFAFFSAEFHKNLSKSIQSGNVSSIVRARTSLELYLDNSIIDAALLLFRRLQEYFSGRSSVPPRCCLKVVRIRDNEQYVSAMARDDKIPKSCIYRSDYLFDSHSLFREIASSSGPRSGKGVVLNNIPKEIATSQYENARINKDLARDYWHNFDKDQGSSTRAIASTH</sequence>
<keyword evidence="1" id="KW-0812">Transmembrane</keyword>
<reference evidence="2 3" key="1">
    <citation type="submission" date="2012-06" db="EMBL/GenBank/DDBJ databases">
        <title>Complete sequence of Thiocystis violascens DSM 198.</title>
        <authorList>
            <consortium name="US DOE Joint Genome Institute"/>
            <person name="Lucas S."/>
            <person name="Han J."/>
            <person name="Lapidus A."/>
            <person name="Cheng J.-F."/>
            <person name="Goodwin L."/>
            <person name="Pitluck S."/>
            <person name="Peters L."/>
            <person name="Ovchinnikova G."/>
            <person name="Teshima H."/>
            <person name="Detter J.C."/>
            <person name="Han C."/>
            <person name="Tapia R."/>
            <person name="Land M."/>
            <person name="Hauser L."/>
            <person name="Kyrpides N."/>
            <person name="Ivanova N."/>
            <person name="Pagani I."/>
            <person name="Vogl K."/>
            <person name="Liu Z."/>
            <person name="Frigaard N.-U."/>
            <person name="Bryant D."/>
            <person name="Woyke T."/>
        </authorList>
    </citation>
    <scope>NUCLEOTIDE SEQUENCE [LARGE SCALE GENOMIC DNA]</scope>
    <source>
        <strain evidence="3">ATCC 17096 / DSM 198 / 6111</strain>
    </source>
</reference>